<dbReference type="AlphaFoldDB" id="A0A316WCU6"/>
<evidence type="ECO:0000313" key="3">
    <source>
        <dbReference type="Proteomes" id="UP000236594"/>
    </source>
</evidence>
<feature type="non-terminal residue" evidence="2">
    <location>
        <position position="1"/>
    </location>
</feature>
<evidence type="ECO:0000256" key="1">
    <source>
        <dbReference type="SAM" id="MobiDB-lite"/>
    </source>
</evidence>
<proteinExistence type="predicted"/>
<accession>A0A316WCU6</accession>
<feature type="region of interest" description="Disordered" evidence="1">
    <location>
        <begin position="65"/>
        <end position="122"/>
    </location>
</feature>
<protein>
    <recommendedName>
        <fullName evidence="4">Transglycosylase SLT domain-containing protein</fullName>
    </recommendedName>
</protein>
<evidence type="ECO:0008006" key="4">
    <source>
        <dbReference type="Google" id="ProtNLM"/>
    </source>
</evidence>
<feature type="compositionally biased region" description="Polar residues" evidence="1">
    <location>
        <begin position="65"/>
        <end position="91"/>
    </location>
</feature>
<name>A0A316WCU6_9FLAO</name>
<reference evidence="2 3" key="1">
    <citation type="submission" date="2018-04" db="EMBL/GenBank/DDBJ databases">
        <title>Draft Genome Sequence of Phosphate-Solubilizing Chryseobacterium sp. ISE14 that is a Biocontrol and Plant Growth-Promoting Rhizobacterium Isolated from Cucumber.</title>
        <authorList>
            <person name="Jeong J.-J."/>
            <person name="Sang M.K."/>
            <person name="Choi I.-G."/>
            <person name="Kim K.D."/>
        </authorList>
    </citation>
    <scope>NUCLEOTIDE SEQUENCE [LARGE SCALE GENOMIC DNA]</scope>
    <source>
        <strain evidence="2 3">ISE14</strain>
    </source>
</reference>
<sequence>NIKGVIAVLKRAYDKCGYNYPCLSANYNGSPRPGEQAGWARGVDAATNKFKNNPKLLASACNESTTANCNPNDAGNPNLPGSGTAVAQNPTKGGDAASAGSGAQASASPADLSSPAEHPPTRDMASIILPVGAAALEPREIPEGIALPQNTL</sequence>
<dbReference type="Proteomes" id="UP000236594">
    <property type="component" value="Unassembled WGS sequence"/>
</dbReference>
<keyword evidence="3" id="KW-1185">Reference proteome</keyword>
<dbReference type="EMBL" id="PPED02000041">
    <property type="protein sequence ID" value="PWN59127.1"/>
    <property type="molecule type" value="Genomic_DNA"/>
</dbReference>
<gene>
    <name evidence="2" type="ORF">C1631_023310</name>
</gene>
<evidence type="ECO:0000313" key="2">
    <source>
        <dbReference type="EMBL" id="PWN59127.1"/>
    </source>
</evidence>
<feature type="compositionally biased region" description="Low complexity" evidence="1">
    <location>
        <begin position="93"/>
        <end position="116"/>
    </location>
</feature>
<comment type="caution">
    <text evidence="2">The sequence shown here is derived from an EMBL/GenBank/DDBJ whole genome shotgun (WGS) entry which is preliminary data.</text>
</comment>
<organism evidence="2 3">
    <name type="scientific">Chryseobacterium phosphatilyticum</name>
    <dbReference type="NCBI Taxonomy" id="475075"/>
    <lineage>
        <taxon>Bacteria</taxon>
        <taxon>Pseudomonadati</taxon>
        <taxon>Bacteroidota</taxon>
        <taxon>Flavobacteriia</taxon>
        <taxon>Flavobacteriales</taxon>
        <taxon>Weeksellaceae</taxon>
        <taxon>Chryseobacterium group</taxon>
        <taxon>Chryseobacterium</taxon>
    </lineage>
</organism>